<dbReference type="Proteomes" id="UP000198531">
    <property type="component" value="Unassembled WGS sequence"/>
</dbReference>
<protein>
    <recommendedName>
        <fullName evidence="3">Sulfatase</fullName>
    </recommendedName>
</protein>
<dbReference type="SUPFAM" id="SSF53649">
    <property type="entry name" value="Alkaline phosphatase-like"/>
    <property type="match status" value="1"/>
</dbReference>
<dbReference type="EMBL" id="FOYT01000001">
    <property type="protein sequence ID" value="SFR48039.1"/>
    <property type="molecule type" value="Genomic_DNA"/>
</dbReference>
<gene>
    <name evidence="1" type="ORF">SAMN04487947_1940</name>
</gene>
<reference evidence="2" key="1">
    <citation type="submission" date="2016-10" db="EMBL/GenBank/DDBJ databases">
        <authorList>
            <person name="Varghese N."/>
            <person name="Submissions S."/>
        </authorList>
    </citation>
    <scope>NUCLEOTIDE SEQUENCE [LARGE SCALE GENOMIC DNA]</scope>
    <source>
        <strain evidence="2">CGMCC 1.7736</strain>
    </source>
</reference>
<evidence type="ECO:0000313" key="1">
    <source>
        <dbReference type="EMBL" id="SFR48039.1"/>
    </source>
</evidence>
<organism evidence="1 2">
    <name type="scientific">Halogeometricum rufum</name>
    <dbReference type="NCBI Taxonomy" id="553469"/>
    <lineage>
        <taxon>Archaea</taxon>
        <taxon>Methanobacteriati</taxon>
        <taxon>Methanobacteriota</taxon>
        <taxon>Stenosarchaea group</taxon>
        <taxon>Halobacteria</taxon>
        <taxon>Halobacteriales</taxon>
        <taxon>Haloferacaceae</taxon>
        <taxon>Halogeometricum</taxon>
    </lineage>
</organism>
<sequence length="305" mass="33852">MSLGNWLDRAEMQVDQYGPVAGSKAALGSLVSGVSHRLSGLYPRGGTNVYDDEWDLLLVLDACRVDALEAVAPEYDFVPNAVPSIRSVAPNSHLWMERTFAARPEAVADTTYVTANGHVEDFDGDQFARLEKVYEHGFDRELETIPPRAVTDATVSALRSDATPRTIAHYMQPHTPYRSLGLDGLGGGDDKAFRETVWDWILAGKLSRDEAWEHYLDNLRWVLDDVELLLRSVDADRVVVTADHGEAYGEWGAYGHSATGEFDGLRRVPWVVTDATDDGEYEPTAAESDDEQVDVDEQLKYLGYV</sequence>
<dbReference type="STRING" id="553469.SAMN04487947_1940"/>
<evidence type="ECO:0008006" key="3">
    <source>
        <dbReference type="Google" id="ProtNLM"/>
    </source>
</evidence>
<dbReference type="RefSeq" id="WP_089806859.1">
    <property type="nucleotide sequence ID" value="NZ_FOYT01000001.1"/>
</dbReference>
<keyword evidence="2" id="KW-1185">Reference proteome</keyword>
<dbReference type="Gene3D" id="3.40.720.10">
    <property type="entry name" value="Alkaline Phosphatase, subunit A"/>
    <property type="match status" value="1"/>
</dbReference>
<proteinExistence type="predicted"/>
<dbReference type="OrthoDB" id="100846at2157"/>
<dbReference type="InterPro" id="IPR017850">
    <property type="entry name" value="Alkaline_phosphatase_core_sf"/>
</dbReference>
<name>A0A1I6H0T7_9EURY</name>
<evidence type="ECO:0000313" key="2">
    <source>
        <dbReference type="Proteomes" id="UP000198531"/>
    </source>
</evidence>
<accession>A0A1I6H0T7</accession>
<dbReference type="AlphaFoldDB" id="A0A1I6H0T7"/>